<evidence type="ECO:0000256" key="10">
    <source>
        <dbReference type="ARBA" id="ARBA00023125"/>
    </source>
</evidence>
<gene>
    <name evidence="22" type="primary">LOC110500680</name>
</gene>
<keyword evidence="12 18" id="KW-0804">Transcription</keyword>
<keyword evidence="10 18" id="KW-0238">DNA-binding</keyword>
<keyword evidence="9 18" id="KW-0805">Transcription regulation</keyword>
<comment type="function">
    <text evidence="18">Multifunctional transcription factor that induces cell cycle arrest, DNA repair or apoptosis upon binding to its target DNA sequence. Acts as a tumor suppressor in many tumor types; induces growth arrest or apoptosis depending on the physiological circumstances and cell type. Negatively regulates cell division by controlling expression of a set of genes required for this process. One of the activated genes is an inhibitor of cyclin-dependent kinases. Apoptosis induction seems to be mediated either by stimulation of BAX and FAS antigen expression, or by repression of Bcl-2 expression.</text>
</comment>
<evidence type="ECO:0000256" key="1">
    <source>
        <dbReference type="ARBA" id="ARBA00006167"/>
    </source>
</evidence>
<feature type="binding site" evidence="15">
    <location>
        <position position="162"/>
    </location>
    <ligand>
        <name>Zn(2+)</name>
        <dbReference type="ChEBI" id="CHEBI:29105"/>
    </ligand>
</feature>
<dbReference type="AlphaFoldDB" id="A0A8C7SLA2"/>
<comment type="cofactor">
    <cofactor evidence="15 18">
        <name>Zn(2+)</name>
        <dbReference type="ChEBI" id="CHEBI:29105"/>
    </cofactor>
    <text evidence="15 18">Binds 1 zinc ion per subunit.</text>
</comment>
<dbReference type="GO" id="GO:0005737">
    <property type="term" value="C:cytoplasm"/>
    <property type="evidence" value="ECO:0007669"/>
    <property type="project" value="UniProtKB-SubCell"/>
</dbReference>
<dbReference type="GeneTree" id="ENSGT00950000183153"/>
<keyword evidence="6 18" id="KW-0053">Apoptosis</keyword>
<dbReference type="InterPro" id="IPR012346">
    <property type="entry name" value="p53/RUNT-type_TF_DNA-bd_sf"/>
</dbReference>
<feature type="region of interest" description="Disordered" evidence="19">
    <location>
        <begin position="69"/>
        <end position="88"/>
    </location>
</feature>
<dbReference type="GO" id="GO:0046872">
    <property type="term" value="F:metal ion binding"/>
    <property type="evidence" value="ECO:0007669"/>
    <property type="project" value="UniProtKB-KW"/>
</dbReference>
<evidence type="ECO:0000256" key="9">
    <source>
        <dbReference type="ARBA" id="ARBA00023015"/>
    </source>
</evidence>
<dbReference type="InterPro" id="IPR057064">
    <property type="entry name" value="P53_central_site"/>
</dbReference>
<keyword evidence="4 18" id="KW-0963">Cytoplasm</keyword>
<feature type="site" description="Interaction with DNA" evidence="16">
    <location>
        <position position="106"/>
    </location>
</feature>
<feature type="region of interest" description="Disordered" evidence="19">
    <location>
        <begin position="295"/>
        <end position="340"/>
    </location>
</feature>
<evidence type="ECO:0000256" key="5">
    <source>
        <dbReference type="ARBA" id="ARBA00022553"/>
    </source>
</evidence>
<name>A0A8C7SLA2_ONCMY</name>
<feature type="domain" description="p53 DNA-binding" evidence="20">
    <location>
        <begin position="86"/>
        <end position="211"/>
    </location>
</feature>
<evidence type="ECO:0000313" key="22">
    <source>
        <dbReference type="Ensembl" id="ENSOMYP00000067749.2"/>
    </source>
</evidence>
<feature type="domain" description="p53 tetramerisation" evidence="21">
    <location>
        <begin position="338"/>
        <end position="373"/>
    </location>
</feature>
<dbReference type="GO" id="GO:0005634">
    <property type="term" value="C:nucleus"/>
    <property type="evidence" value="ECO:0007669"/>
    <property type="project" value="UniProtKB-SubCell"/>
</dbReference>
<keyword evidence="5" id="KW-0597">Phosphoprotein</keyword>
<feature type="binding site" evidence="15">
    <location>
        <position position="255"/>
    </location>
    <ligand>
        <name>Zn(2+)</name>
        <dbReference type="ChEBI" id="CHEBI:29105"/>
    </ligand>
</feature>
<dbReference type="InterPro" id="IPR011615">
    <property type="entry name" value="p53_DNA-bd"/>
</dbReference>
<dbReference type="InterPro" id="IPR008967">
    <property type="entry name" value="p53-like_TF_DNA-bd_sf"/>
</dbReference>
<dbReference type="InterPro" id="IPR036674">
    <property type="entry name" value="p53_tetramer_sf"/>
</dbReference>
<evidence type="ECO:0000256" key="2">
    <source>
        <dbReference type="ARBA" id="ARBA00011393"/>
    </source>
</evidence>
<dbReference type="PROSITE" id="PS00348">
    <property type="entry name" value="P53"/>
    <property type="match status" value="1"/>
</dbReference>
<proteinExistence type="inferred from homology"/>
<dbReference type="SUPFAM" id="SSF49417">
    <property type="entry name" value="p53-like transcription factors"/>
    <property type="match status" value="1"/>
</dbReference>
<protein>
    <recommendedName>
        <fullName evidence="3 18">Cellular tumor antigen p53</fullName>
    </recommendedName>
</protein>
<dbReference type="CDD" id="cd08367">
    <property type="entry name" value="P53"/>
    <property type="match status" value="1"/>
</dbReference>
<dbReference type="GO" id="GO:0000978">
    <property type="term" value="F:RNA polymerase II cis-regulatory region sequence-specific DNA binding"/>
    <property type="evidence" value="ECO:0007669"/>
    <property type="project" value="TreeGrafter"/>
</dbReference>
<reference evidence="22" key="1">
    <citation type="submission" date="2020-07" db="EMBL/GenBank/DDBJ databases">
        <title>A long reads based de novo assembly of the rainbow trout Arlee double haploid line genome.</title>
        <authorList>
            <person name="Gao G."/>
            <person name="Palti Y."/>
        </authorList>
    </citation>
    <scope>NUCLEOTIDE SEQUENCE [LARGE SCALE GENOMIC DNA]</scope>
</reference>
<feature type="binding site" evidence="15">
    <location>
        <position position="165"/>
    </location>
    <ligand>
        <name>Zn(2+)</name>
        <dbReference type="ChEBI" id="CHEBI:29105"/>
    </ligand>
</feature>
<dbReference type="PANTHER" id="PTHR11447:SF6">
    <property type="entry name" value="CELLULAR TUMOR ANTIGEN P53"/>
    <property type="match status" value="1"/>
</dbReference>
<evidence type="ECO:0000259" key="20">
    <source>
        <dbReference type="Pfam" id="PF00870"/>
    </source>
</evidence>
<evidence type="ECO:0000259" key="21">
    <source>
        <dbReference type="Pfam" id="PF07710"/>
    </source>
</evidence>
<evidence type="ECO:0000256" key="6">
    <source>
        <dbReference type="ARBA" id="ARBA00022703"/>
    </source>
</evidence>
<evidence type="ECO:0000256" key="7">
    <source>
        <dbReference type="ARBA" id="ARBA00022723"/>
    </source>
</evidence>
<feature type="compositionally biased region" description="Low complexity" evidence="19">
    <location>
        <begin position="303"/>
        <end position="313"/>
    </location>
</feature>
<evidence type="ECO:0000256" key="14">
    <source>
        <dbReference type="ARBA" id="ARBA00023306"/>
    </source>
</evidence>
<evidence type="ECO:0000256" key="8">
    <source>
        <dbReference type="ARBA" id="ARBA00022833"/>
    </source>
</evidence>
<dbReference type="GO" id="GO:0000981">
    <property type="term" value="F:DNA-binding transcription factor activity, RNA polymerase II-specific"/>
    <property type="evidence" value="ECO:0007669"/>
    <property type="project" value="TreeGrafter"/>
</dbReference>
<reference evidence="22" key="3">
    <citation type="submission" date="2025-09" db="UniProtKB">
        <authorList>
            <consortium name="Ensembl"/>
        </authorList>
    </citation>
    <scope>IDENTIFICATION</scope>
</reference>
<keyword evidence="13 18" id="KW-0539">Nucleus</keyword>
<keyword evidence="7 15" id="KW-0479">Metal-binding</keyword>
<comment type="subunit">
    <text evidence="2 18">Binds DNA as a homotetramer.</text>
</comment>
<dbReference type="SUPFAM" id="SSF47719">
    <property type="entry name" value="p53 tetramerization domain"/>
    <property type="match status" value="1"/>
</dbReference>
<evidence type="ECO:0000256" key="19">
    <source>
        <dbReference type="SAM" id="MobiDB-lite"/>
    </source>
</evidence>
<keyword evidence="23" id="KW-1185">Reference proteome</keyword>
<reference evidence="22" key="2">
    <citation type="submission" date="2025-08" db="UniProtKB">
        <authorList>
            <consortium name="Ensembl"/>
        </authorList>
    </citation>
    <scope>IDENTIFICATION</scope>
</reference>
<sequence length="412" mass="46045">MEELSPPLGQCSFQQIWESNMTPQGPSIPLVATENWSDLDVSLLPDATLHKVFDEVLFELLEPPVVEPSVSNLDSVPPPASTVPSTNDYPGKHGFQLRFQKSGTAKSVTSTYSVQLNKLYCQLAKTCPVEVLMAMDPPPGAILRATAIYKKSEHVSEVVRRCPHHQSASDNNEGVVHRSHLIRVEGSQWAQYLEDGNTKRQSVLLPYEPPQEAIMDPCFNQLAGFELPRPFYSFLSMLGSETTTVLLNFMCNSSCMGGMNRRPILTILTLETQEGQVLGRRCFEVRVCACPGRDRKTEEENTNKLNGTKTTNGSKRKSQQALPPPGTSKKIKNGSSTEDEDKDNVFLLQVRGREHYEWLKKINDSLELMDHIPPAEQEKYKKKGSAKILKQEAMAPKSGKRLLTKEDRSDSD</sequence>
<dbReference type="InterPro" id="IPR010991">
    <property type="entry name" value="p53_tetrameristn"/>
</dbReference>
<evidence type="ECO:0000256" key="11">
    <source>
        <dbReference type="ARBA" id="ARBA00023159"/>
    </source>
</evidence>
<dbReference type="GO" id="GO:0006915">
    <property type="term" value="P:apoptotic process"/>
    <property type="evidence" value="ECO:0007669"/>
    <property type="project" value="UniProtKB-KW"/>
</dbReference>
<dbReference type="Ensembl" id="ENSOMYT00000073803.2">
    <property type="protein sequence ID" value="ENSOMYP00000067749.2"/>
    <property type="gene ID" value="ENSOMYG00000031377.2"/>
</dbReference>
<dbReference type="PANTHER" id="PTHR11447">
    <property type="entry name" value="CELLULAR TUMOR ANTIGEN P53"/>
    <property type="match status" value="1"/>
</dbReference>
<dbReference type="PRINTS" id="PR00386">
    <property type="entry name" value="P53SUPPRESSR"/>
</dbReference>
<evidence type="ECO:0000256" key="3">
    <source>
        <dbReference type="ARBA" id="ARBA00017135"/>
    </source>
</evidence>
<feature type="cross-link" description="Glycyl lysine isopeptide (Lys-Gly) (interchain with G-Cter in ubiquitin)" evidence="17">
    <location>
        <position position="304"/>
    </location>
</feature>
<organism evidence="22 23">
    <name type="scientific">Oncorhynchus mykiss</name>
    <name type="common">Rainbow trout</name>
    <name type="synonym">Salmo gairdneri</name>
    <dbReference type="NCBI Taxonomy" id="8022"/>
    <lineage>
        <taxon>Eukaryota</taxon>
        <taxon>Metazoa</taxon>
        <taxon>Chordata</taxon>
        <taxon>Craniata</taxon>
        <taxon>Vertebrata</taxon>
        <taxon>Euteleostomi</taxon>
        <taxon>Actinopterygii</taxon>
        <taxon>Neopterygii</taxon>
        <taxon>Teleostei</taxon>
        <taxon>Protacanthopterygii</taxon>
        <taxon>Salmoniformes</taxon>
        <taxon>Salmonidae</taxon>
        <taxon>Salmoninae</taxon>
        <taxon>Oncorhynchus</taxon>
    </lineage>
</organism>
<evidence type="ECO:0000256" key="16">
    <source>
        <dbReference type="PIRSR" id="PIRSR602117-2"/>
    </source>
</evidence>
<dbReference type="Gene3D" id="2.60.40.720">
    <property type="match status" value="1"/>
</dbReference>
<dbReference type="InterPro" id="IPR002117">
    <property type="entry name" value="p53_tumour_suppressor"/>
</dbReference>
<evidence type="ECO:0000256" key="4">
    <source>
        <dbReference type="ARBA" id="ARBA00022490"/>
    </source>
</evidence>
<dbReference type="Pfam" id="PF07710">
    <property type="entry name" value="P53_tetramer"/>
    <property type="match status" value="1"/>
</dbReference>
<feature type="binding site" evidence="15">
    <location>
        <position position="251"/>
    </location>
    <ligand>
        <name>Zn(2+)</name>
        <dbReference type="ChEBI" id="CHEBI:29105"/>
    </ligand>
</feature>
<comment type="subcellular location">
    <subcellularLocation>
        <location evidence="18">Cytoplasm</location>
    </subcellularLocation>
    <subcellularLocation>
        <location evidence="18">Nucleus</location>
    </subcellularLocation>
</comment>
<keyword evidence="8 15" id="KW-0862">Zinc</keyword>
<evidence type="ECO:0000256" key="12">
    <source>
        <dbReference type="ARBA" id="ARBA00023163"/>
    </source>
</evidence>
<dbReference type="Gene3D" id="4.10.170.10">
    <property type="entry name" value="p53-like tetramerisation domain"/>
    <property type="match status" value="1"/>
</dbReference>
<feature type="compositionally biased region" description="Basic and acidic residues" evidence="19">
    <location>
        <begin position="403"/>
        <end position="412"/>
    </location>
</feature>
<keyword evidence="14 18" id="KW-0131">Cell cycle</keyword>
<dbReference type="GO" id="GO:0051262">
    <property type="term" value="P:protein tetramerization"/>
    <property type="evidence" value="ECO:0007669"/>
    <property type="project" value="InterPro"/>
</dbReference>
<feature type="region of interest" description="Disordered" evidence="19">
    <location>
        <begin position="377"/>
        <end position="412"/>
    </location>
</feature>
<comment type="similarity">
    <text evidence="1 18">Belongs to the p53 family.</text>
</comment>
<feature type="domain" description="p53 DNA-binding" evidence="20">
    <location>
        <begin position="239"/>
        <end position="301"/>
    </location>
</feature>
<keyword evidence="11 18" id="KW-0010">Activator</keyword>
<evidence type="ECO:0000256" key="18">
    <source>
        <dbReference type="RuleBase" id="RU003304"/>
    </source>
</evidence>
<evidence type="ECO:0000256" key="15">
    <source>
        <dbReference type="PIRSR" id="PIRSR602117-1"/>
    </source>
</evidence>
<evidence type="ECO:0000313" key="23">
    <source>
        <dbReference type="Proteomes" id="UP000694395"/>
    </source>
</evidence>
<accession>A0A8C7SLA2</accession>
<evidence type="ECO:0000256" key="13">
    <source>
        <dbReference type="ARBA" id="ARBA00023242"/>
    </source>
</evidence>
<evidence type="ECO:0000256" key="17">
    <source>
        <dbReference type="PIRSR" id="PIRSR602117-3"/>
    </source>
</evidence>
<dbReference type="Proteomes" id="UP000694395">
    <property type="component" value="Chromosome 21"/>
</dbReference>
<dbReference type="Pfam" id="PF00870">
    <property type="entry name" value="P53"/>
    <property type="match status" value="2"/>
</dbReference>